<dbReference type="Pfam" id="PF01822">
    <property type="entry name" value="WSC"/>
    <property type="match status" value="1"/>
</dbReference>
<evidence type="ECO:0000313" key="3">
    <source>
        <dbReference type="Proteomes" id="UP001286313"/>
    </source>
</evidence>
<comment type="caution">
    <text evidence="2">The sequence shown here is derived from an EMBL/GenBank/DDBJ whole genome shotgun (WGS) entry which is preliminary data.</text>
</comment>
<gene>
    <name evidence="2" type="ORF">Pcinc_015240</name>
</gene>
<evidence type="ECO:0000313" key="2">
    <source>
        <dbReference type="EMBL" id="KAK3880259.1"/>
    </source>
</evidence>
<dbReference type="Proteomes" id="UP001286313">
    <property type="component" value="Unassembled WGS sequence"/>
</dbReference>
<dbReference type="EMBL" id="JAWQEG010001336">
    <property type="protein sequence ID" value="KAK3880259.1"/>
    <property type="molecule type" value="Genomic_DNA"/>
</dbReference>
<protein>
    <recommendedName>
        <fullName evidence="1">WSC domain-containing protein</fullName>
    </recommendedName>
</protein>
<name>A0AAE1FTG5_PETCI</name>
<reference evidence="2" key="1">
    <citation type="submission" date="2023-10" db="EMBL/GenBank/DDBJ databases">
        <title>Genome assemblies of two species of porcelain crab, Petrolisthes cinctipes and Petrolisthes manimaculis (Anomura: Porcellanidae).</title>
        <authorList>
            <person name="Angst P."/>
        </authorList>
    </citation>
    <scope>NUCLEOTIDE SEQUENCE</scope>
    <source>
        <strain evidence="2">PB745_01</strain>
        <tissue evidence="2">Gill</tissue>
    </source>
</reference>
<dbReference type="InterPro" id="IPR002889">
    <property type="entry name" value="WSC_carb-bd"/>
</dbReference>
<dbReference type="AlphaFoldDB" id="A0AAE1FTG5"/>
<keyword evidence="3" id="KW-1185">Reference proteome</keyword>
<organism evidence="2 3">
    <name type="scientific">Petrolisthes cinctipes</name>
    <name type="common">Flat porcelain crab</name>
    <dbReference type="NCBI Taxonomy" id="88211"/>
    <lineage>
        <taxon>Eukaryota</taxon>
        <taxon>Metazoa</taxon>
        <taxon>Ecdysozoa</taxon>
        <taxon>Arthropoda</taxon>
        <taxon>Crustacea</taxon>
        <taxon>Multicrustacea</taxon>
        <taxon>Malacostraca</taxon>
        <taxon>Eumalacostraca</taxon>
        <taxon>Eucarida</taxon>
        <taxon>Decapoda</taxon>
        <taxon>Pleocyemata</taxon>
        <taxon>Anomura</taxon>
        <taxon>Galatheoidea</taxon>
        <taxon>Porcellanidae</taxon>
        <taxon>Petrolisthes</taxon>
    </lineage>
</organism>
<feature type="domain" description="WSC" evidence="1">
    <location>
        <begin position="4"/>
        <end position="49"/>
    </location>
</feature>
<evidence type="ECO:0000259" key="1">
    <source>
        <dbReference type="Pfam" id="PF01822"/>
    </source>
</evidence>
<accession>A0AAE1FTG5</accession>
<sequence length="81" mass="9451">MKPMGCFEDRRDSRLLRGFAGQLKRNTPSLCCDICYQRGYVYAGVQFGSNDELVKFLSNNRERNFLKSHGHDTNKFLQKQD</sequence>
<proteinExistence type="predicted"/>